<feature type="compositionally biased region" description="Basic and acidic residues" evidence="4">
    <location>
        <begin position="277"/>
        <end position="286"/>
    </location>
</feature>
<proteinExistence type="predicted"/>
<accession>A0ABR0K695</accession>
<sequence>MFVQRQFQKYQKRSADEQQVSLLLKDFEDADQLLGRIIDASRAWRESWLSILMIQHRLLCEYDTLYAPIVGASDDYIGHVPVETDPKLVKRTSRLKTEYEDLKKDLTAELEEVQHKIIGPAQEAKDNLQIARKQMRKREDKKLDYERYQSRVDVSSKKSKLSDRDRAQLTKTQSDLTIATEAYHAADNHLRNYLPPLLSAVWSLQPHLLAAQIQIQNNLLAHYYTMLHTYCSEQGFPSPSPPMDEVVRIWEDAFKPMQKQMEAMPMIAHGKAIRKSFSEKEKEGHHPPTNGYRRPSQPNSFSRAASISPARPPIPPSPQTYDLKPKLSHSPSSNSLLSPAINESAITSPSPSASIYQTPSSVSFSPAGPNTDYFSRDRQTSATSASLAIHPGATTPGGTSMFGVIGKKKPPPPPPRIPSHHFQFVTALYDFAGQGEGDLVFEEGDKIKVLKKTESTDDWWQGELKGVKGMFPANYVQV</sequence>
<dbReference type="Gene3D" id="2.30.30.40">
    <property type="entry name" value="SH3 Domains"/>
    <property type="match status" value="1"/>
</dbReference>
<reference evidence="6 7" key="1">
    <citation type="submission" date="2023-08" db="EMBL/GenBank/DDBJ databases">
        <title>Black Yeasts Isolated from many extreme environments.</title>
        <authorList>
            <person name="Coleine C."/>
            <person name="Stajich J.E."/>
            <person name="Selbmann L."/>
        </authorList>
    </citation>
    <scope>NUCLEOTIDE SEQUENCE [LARGE SCALE GENOMIC DNA]</scope>
    <source>
        <strain evidence="6 7">CCFEE 5885</strain>
    </source>
</reference>
<keyword evidence="7" id="KW-1185">Reference proteome</keyword>
<dbReference type="PANTHER" id="PTHR47174:SF2">
    <property type="entry name" value="SH3 DOMAIN SIGNALLING PROTEIN (AFU_ORTHOLOGUE AFUA_5G07670)"/>
    <property type="match status" value="1"/>
</dbReference>
<keyword evidence="1 2" id="KW-0728">SH3 domain</keyword>
<dbReference type="CDD" id="cd07599">
    <property type="entry name" value="BAR_Rvs167p"/>
    <property type="match status" value="1"/>
</dbReference>
<evidence type="ECO:0000256" key="1">
    <source>
        <dbReference type="ARBA" id="ARBA00022443"/>
    </source>
</evidence>
<organism evidence="6 7">
    <name type="scientific">Lithohypha guttulata</name>
    <dbReference type="NCBI Taxonomy" id="1690604"/>
    <lineage>
        <taxon>Eukaryota</taxon>
        <taxon>Fungi</taxon>
        <taxon>Dikarya</taxon>
        <taxon>Ascomycota</taxon>
        <taxon>Pezizomycotina</taxon>
        <taxon>Eurotiomycetes</taxon>
        <taxon>Chaetothyriomycetidae</taxon>
        <taxon>Chaetothyriales</taxon>
        <taxon>Trichomeriaceae</taxon>
        <taxon>Lithohypha</taxon>
    </lineage>
</organism>
<feature type="domain" description="SH3" evidence="5">
    <location>
        <begin position="420"/>
        <end position="478"/>
    </location>
</feature>
<dbReference type="SMART" id="SM00326">
    <property type="entry name" value="SH3"/>
    <property type="match status" value="1"/>
</dbReference>
<gene>
    <name evidence="6" type="ORF">LTR24_006934</name>
</gene>
<dbReference type="Proteomes" id="UP001345013">
    <property type="component" value="Unassembled WGS sequence"/>
</dbReference>
<protein>
    <recommendedName>
        <fullName evidence="5">SH3 domain-containing protein</fullName>
    </recommendedName>
</protein>
<comment type="caution">
    <text evidence="6">The sequence shown here is derived from an EMBL/GenBank/DDBJ whole genome shotgun (WGS) entry which is preliminary data.</text>
</comment>
<feature type="coiled-coil region" evidence="3">
    <location>
        <begin position="89"/>
        <end position="141"/>
    </location>
</feature>
<evidence type="ECO:0000313" key="7">
    <source>
        <dbReference type="Proteomes" id="UP001345013"/>
    </source>
</evidence>
<evidence type="ECO:0000256" key="2">
    <source>
        <dbReference type="PROSITE-ProRule" id="PRU00192"/>
    </source>
</evidence>
<feature type="region of interest" description="Disordered" evidence="4">
    <location>
        <begin position="277"/>
        <end position="363"/>
    </location>
</feature>
<dbReference type="PRINTS" id="PR00452">
    <property type="entry name" value="SH3DOMAIN"/>
</dbReference>
<feature type="compositionally biased region" description="Low complexity" evidence="4">
    <location>
        <begin position="328"/>
        <end position="355"/>
    </location>
</feature>
<name>A0ABR0K695_9EURO</name>
<dbReference type="Gene3D" id="1.20.1270.60">
    <property type="entry name" value="Arfaptin homology (AH) domain/BAR domain"/>
    <property type="match status" value="1"/>
</dbReference>
<keyword evidence="3" id="KW-0175">Coiled coil</keyword>
<dbReference type="SUPFAM" id="SSF50044">
    <property type="entry name" value="SH3-domain"/>
    <property type="match status" value="1"/>
</dbReference>
<dbReference type="PANTHER" id="PTHR47174">
    <property type="entry name" value="BRIDGING INTEGRATOR 3"/>
    <property type="match status" value="1"/>
</dbReference>
<evidence type="ECO:0000256" key="4">
    <source>
        <dbReference type="SAM" id="MobiDB-lite"/>
    </source>
</evidence>
<dbReference type="InterPro" id="IPR001452">
    <property type="entry name" value="SH3_domain"/>
</dbReference>
<dbReference type="SUPFAM" id="SSF103657">
    <property type="entry name" value="BAR/IMD domain-like"/>
    <property type="match status" value="1"/>
</dbReference>
<evidence type="ECO:0000313" key="6">
    <source>
        <dbReference type="EMBL" id="KAK5086216.1"/>
    </source>
</evidence>
<dbReference type="EMBL" id="JAVRRG010000097">
    <property type="protein sequence ID" value="KAK5086216.1"/>
    <property type="molecule type" value="Genomic_DNA"/>
</dbReference>
<dbReference type="Pfam" id="PF00018">
    <property type="entry name" value="SH3_1"/>
    <property type="match status" value="1"/>
</dbReference>
<dbReference type="InterPro" id="IPR046982">
    <property type="entry name" value="BIN3/RVS161-like"/>
</dbReference>
<evidence type="ECO:0000256" key="3">
    <source>
        <dbReference type="SAM" id="Coils"/>
    </source>
</evidence>
<dbReference type="PROSITE" id="PS50002">
    <property type="entry name" value="SH3"/>
    <property type="match status" value="1"/>
</dbReference>
<evidence type="ECO:0000259" key="5">
    <source>
        <dbReference type="PROSITE" id="PS50002"/>
    </source>
</evidence>
<dbReference type="InterPro" id="IPR027267">
    <property type="entry name" value="AH/BAR_dom_sf"/>
</dbReference>
<dbReference type="InterPro" id="IPR036028">
    <property type="entry name" value="SH3-like_dom_sf"/>
</dbReference>